<name>A0A2Z5Y093_9ENTE</name>
<evidence type="ECO:0008006" key="5">
    <source>
        <dbReference type="Google" id="ProtNLM"/>
    </source>
</evidence>
<feature type="domain" description="DUF4832" evidence="1">
    <location>
        <begin position="234"/>
        <end position="479"/>
    </location>
</feature>
<sequence length="491" mass="55780">MKKLYKIGLFFSILFFCLLGIAVRGEGTSKQIINVPQLSGDYDTLLADNSDRGLRLELNMDVRTGKSLWGDSNITAAQQLENAMKKYNTDKPQLAQVYLYLTGYKDKSLDDAAIENMNKYFDLLAKKGIKAVLRFAYIWDDSNVLAQEPKTNQVVSHIDQLAPWISKHRNQITVLQAGFIGTWGEWDSGARSRMNEKQILTTLLDKTPKDLQIQVRYLNIKNNNIEKNSENWNRVGYHDDFLIGVPHGWNTAGSNPNSADWKQMTEESKNLLIDGEMIWGSANATYVSGDGINGLLMAKRLAEQHFTSLSITHNYTEGGKDKPYSMVNWQSEFVNQRVLEKNGLPYQPEWFIDQNGNNIPRSLFEYIKQYLGYRIAVESGSYNIKNNQLNVSLKMKNYGFAAPLALDGVYVVLLDENNHQTAQKEFVSKDKLQSMQDVEQTISFSSSELKKASKIAVHLKNRQKDKLGNRLSNDITFENGFNILVNNIKGL</sequence>
<accession>A0A2Z5Y093</accession>
<gene>
    <name evidence="3" type="ORF">DAT561_0063</name>
</gene>
<dbReference type="InterPro" id="IPR032379">
    <property type="entry name" value="DUF4874"/>
</dbReference>
<reference evidence="3 4" key="1">
    <citation type="submission" date="2018-01" db="EMBL/GenBank/DDBJ databases">
        <title>Whole genome sequence of Melissococcus plutonius DAT561.</title>
        <authorList>
            <person name="Okumura K."/>
            <person name="Takamatsu D."/>
            <person name="Okura M."/>
        </authorList>
    </citation>
    <scope>NUCLEOTIDE SEQUENCE [LARGE SCALE GENOMIC DNA]</scope>
    <source>
        <strain evidence="3 4">DAT561</strain>
    </source>
</reference>
<proteinExistence type="predicted"/>
<dbReference type="Proteomes" id="UP000269226">
    <property type="component" value="Chromosome"/>
</dbReference>
<feature type="domain" description="DUF4874" evidence="2">
    <location>
        <begin position="49"/>
        <end position="219"/>
    </location>
</feature>
<dbReference type="AlphaFoldDB" id="A0A2Z5Y093"/>
<dbReference type="RefSeq" id="WP_014372848.1">
    <property type="nucleotide sequence ID" value="NZ_AP018492.1"/>
</dbReference>
<evidence type="ECO:0000313" key="4">
    <source>
        <dbReference type="Proteomes" id="UP000269226"/>
    </source>
</evidence>
<dbReference type="Pfam" id="PF16173">
    <property type="entry name" value="DUF4874"/>
    <property type="match status" value="1"/>
</dbReference>
<evidence type="ECO:0000259" key="1">
    <source>
        <dbReference type="Pfam" id="PF16116"/>
    </source>
</evidence>
<dbReference type="InterPro" id="IPR032267">
    <property type="entry name" value="DUF4832"/>
</dbReference>
<protein>
    <recommendedName>
        <fullName evidence="5">DUF4874 domain-containing protein</fullName>
    </recommendedName>
</protein>
<dbReference type="EMBL" id="AP018492">
    <property type="protein sequence ID" value="BBC60234.1"/>
    <property type="molecule type" value="Genomic_DNA"/>
</dbReference>
<organism evidence="3 4">
    <name type="scientific">Melissococcus plutonius</name>
    <dbReference type="NCBI Taxonomy" id="33970"/>
    <lineage>
        <taxon>Bacteria</taxon>
        <taxon>Bacillati</taxon>
        <taxon>Bacillota</taxon>
        <taxon>Bacilli</taxon>
        <taxon>Lactobacillales</taxon>
        <taxon>Enterococcaceae</taxon>
        <taxon>Melissococcus</taxon>
    </lineage>
</organism>
<evidence type="ECO:0000259" key="2">
    <source>
        <dbReference type="Pfam" id="PF16173"/>
    </source>
</evidence>
<dbReference type="Pfam" id="PF16116">
    <property type="entry name" value="DUF4832"/>
    <property type="match status" value="1"/>
</dbReference>
<evidence type="ECO:0000313" key="3">
    <source>
        <dbReference type="EMBL" id="BBC60234.1"/>
    </source>
</evidence>
<dbReference type="GeneID" id="57042632"/>